<dbReference type="OrthoDB" id="6159439at2759"/>
<evidence type="ECO:0000256" key="4">
    <source>
        <dbReference type="ARBA" id="ARBA00023155"/>
    </source>
</evidence>
<evidence type="ECO:0000256" key="9">
    <source>
        <dbReference type="SAM" id="MobiDB-lite"/>
    </source>
</evidence>
<comment type="similarity">
    <text evidence="6">Belongs to the Msh homeobox family.</text>
</comment>
<dbReference type="InterPro" id="IPR050674">
    <property type="entry name" value="Msh_Homeobox_Regulators"/>
</dbReference>
<dbReference type="PRINTS" id="PR00024">
    <property type="entry name" value="HOMEOBOX"/>
</dbReference>
<feature type="compositionally biased region" description="Basic and acidic residues" evidence="9">
    <location>
        <begin position="148"/>
        <end position="159"/>
    </location>
</feature>
<reference evidence="13" key="2">
    <citation type="submission" date="2025-04" db="UniProtKB">
        <authorList>
            <consortium name="RefSeq"/>
        </authorList>
    </citation>
    <scope>IDENTIFICATION</scope>
    <source>
        <strain evidence="13">USDA-PBARC FA_bdor</strain>
        <tissue evidence="13">Whole organism</tissue>
    </source>
</reference>
<feature type="domain" description="Homeobox" evidence="10">
    <location>
        <begin position="266"/>
        <end position="326"/>
    </location>
</feature>
<feature type="compositionally biased region" description="Polar residues" evidence="9">
    <location>
        <begin position="82"/>
        <end position="146"/>
    </location>
</feature>
<feature type="DNA-binding region" description="Homeobox" evidence="7">
    <location>
        <begin position="268"/>
        <end position="327"/>
    </location>
</feature>
<dbReference type="AlphaFoldDB" id="A0A0C9Q017"/>
<dbReference type="GO" id="GO:0000977">
    <property type="term" value="F:RNA polymerase II transcription regulatory region sequence-specific DNA binding"/>
    <property type="evidence" value="ECO:0007669"/>
    <property type="project" value="TreeGrafter"/>
</dbReference>
<evidence type="ECO:0000256" key="2">
    <source>
        <dbReference type="ARBA" id="ARBA00022473"/>
    </source>
</evidence>
<evidence type="ECO:0000256" key="3">
    <source>
        <dbReference type="ARBA" id="ARBA00023125"/>
    </source>
</evidence>
<sequence>MTVLRMTSSPVTPPSTSPASPEQAQAPVPTSRPNQQRLSFSVAALLADTKKPKVEVSNASTVYPSPTSSPVTSAYSPVGNRQYRNQSPDTSENVSYTLSQSPTRVCETRTASSPQKFTETSHSISNMLTSSPNPSINIQDYVSHSPRSSHDGARSRCSELDMEDDEEGSLVDVEDLEQQGTTSSPNPVRPMPAYVGGFSTLGSLSGLPGGFHPASVWGGSVQHRSAVAIAAAAAAASYFPSHFAHHAPLNENGEPAKIKCNLRKHKPNRKPRTPFTTQQLVALEKKFRERQYLSVAERAEFSSSLHLTETQVKIWFQNRRAKAKRLQEAEIEKLRMSAVRQHHNSLYGAHHGLLGPAALYPVGMLSHPAGMAPHHSVPSHQGRE</sequence>
<feature type="compositionally biased region" description="Low complexity" evidence="9">
    <location>
        <begin position="59"/>
        <end position="78"/>
    </location>
</feature>
<evidence type="ECO:0000313" key="13">
    <source>
        <dbReference type="RefSeq" id="XP_011303441.1"/>
    </source>
</evidence>
<feature type="region of interest" description="Disordered" evidence="9">
    <location>
        <begin position="1"/>
        <end position="172"/>
    </location>
</feature>
<dbReference type="EMBL" id="GBYB01007173">
    <property type="protein sequence ID" value="JAG76940.1"/>
    <property type="molecule type" value="Transcribed_RNA"/>
</dbReference>
<dbReference type="InterPro" id="IPR001356">
    <property type="entry name" value="HD"/>
</dbReference>
<reference evidence="11" key="1">
    <citation type="submission" date="2015-01" db="EMBL/GenBank/DDBJ databases">
        <title>Transcriptome Assembly of Fopius arisanus.</title>
        <authorList>
            <person name="Geib S."/>
        </authorList>
    </citation>
    <scope>NUCLEOTIDE SEQUENCE</scope>
</reference>
<dbReference type="SUPFAM" id="SSF46689">
    <property type="entry name" value="Homeodomain-like"/>
    <property type="match status" value="1"/>
</dbReference>
<protein>
    <submittedName>
        <fullName evidence="11">Dr protein</fullName>
    </submittedName>
    <submittedName>
        <fullName evidence="13">Homeobox protein GHOX-7</fullName>
    </submittedName>
</protein>
<proteinExistence type="inferred from homology"/>
<dbReference type="InterPro" id="IPR017970">
    <property type="entry name" value="Homeobox_CS"/>
</dbReference>
<evidence type="ECO:0000256" key="5">
    <source>
        <dbReference type="ARBA" id="ARBA00023242"/>
    </source>
</evidence>
<dbReference type="GO" id="GO:0000981">
    <property type="term" value="F:DNA-binding transcription factor activity, RNA polymerase II-specific"/>
    <property type="evidence" value="ECO:0007669"/>
    <property type="project" value="InterPro"/>
</dbReference>
<dbReference type="Proteomes" id="UP000694866">
    <property type="component" value="Unplaced"/>
</dbReference>
<keyword evidence="4 7" id="KW-0371">Homeobox</keyword>
<evidence type="ECO:0000313" key="12">
    <source>
        <dbReference type="Proteomes" id="UP000694866"/>
    </source>
</evidence>
<dbReference type="GeneID" id="105266746"/>
<dbReference type="PANTHER" id="PTHR24338">
    <property type="entry name" value="HOMEOBOX PROTEIN MSX"/>
    <property type="match status" value="1"/>
</dbReference>
<dbReference type="InterPro" id="IPR009057">
    <property type="entry name" value="Homeodomain-like_sf"/>
</dbReference>
<dbReference type="CDD" id="cd00086">
    <property type="entry name" value="homeodomain"/>
    <property type="match status" value="1"/>
</dbReference>
<evidence type="ECO:0000256" key="7">
    <source>
        <dbReference type="PROSITE-ProRule" id="PRU00108"/>
    </source>
</evidence>
<keyword evidence="3 7" id="KW-0238">DNA-binding</keyword>
<dbReference type="RefSeq" id="XP_011303441.1">
    <property type="nucleotide sequence ID" value="XM_011305139.1"/>
</dbReference>
<dbReference type="Gene3D" id="1.10.10.60">
    <property type="entry name" value="Homeodomain-like"/>
    <property type="match status" value="1"/>
</dbReference>
<dbReference type="SMART" id="SM00389">
    <property type="entry name" value="HOX"/>
    <property type="match status" value="1"/>
</dbReference>
<dbReference type="GO" id="GO:0048598">
    <property type="term" value="P:embryonic morphogenesis"/>
    <property type="evidence" value="ECO:0007669"/>
    <property type="project" value="TreeGrafter"/>
</dbReference>
<dbReference type="InterPro" id="IPR020479">
    <property type="entry name" value="HD_metazoa"/>
</dbReference>
<accession>A0A9R1T694</accession>
<dbReference type="PANTHER" id="PTHR24338:SF0">
    <property type="entry name" value="MUSCLE SEGMENTATION HOMEOBOX"/>
    <property type="match status" value="1"/>
</dbReference>
<gene>
    <name evidence="11" type="primary">Dr</name>
    <name evidence="13" type="synonym">LOC105266746</name>
    <name evidence="11" type="ORF">g.4378</name>
</gene>
<keyword evidence="12" id="KW-1185">Reference proteome</keyword>
<dbReference type="PROSITE" id="PS00027">
    <property type="entry name" value="HOMEOBOX_1"/>
    <property type="match status" value="1"/>
</dbReference>
<evidence type="ECO:0000259" key="10">
    <source>
        <dbReference type="PROSITE" id="PS50071"/>
    </source>
</evidence>
<evidence type="ECO:0000256" key="1">
    <source>
        <dbReference type="ARBA" id="ARBA00004123"/>
    </source>
</evidence>
<evidence type="ECO:0000256" key="8">
    <source>
        <dbReference type="RuleBase" id="RU000682"/>
    </source>
</evidence>
<feature type="compositionally biased region" description="Acidic residues" evidence="9">
    <location>
        <begin position="160"/>
        <end position="172"/>
    </location>
</feature>
<evidence type="ECO:0000256" key="6">
    <source>
        <dbReference type="ARBA" id="ARBA00038425"/>
    </source>
</evidence>
<dbReference type="Pfam" id="PF00046">
    <property type="entry name" value="Homeodomain"/>
    <property type="match status" value="1"/>
</dbReference>
<name>A0A0C9Q017_9HYME</name>
<comment type="subcellular location">
    <subcellularLocation>
        <location evidence="1 7 8">Nucleus</location>
    </subcellularLocation>
</comment>
<organism evidence="11">
    <name type="scientific">Fopius arisanus</name>
    <dbReference type="NCBI Taxonomy" id="64838"/>
    <lineage>
        <taxon>Eukaryota</taxon>
        <taxon>Metazoa</taxon>
        <taxon>Ecdysozoa</taxon>
        <taxon>Arthropoda</taxon>
        <taxon>Hexapoda</taxon>
        <taxon>Insecta</taxon>
        <taxon>Pterygota</taxon>
        <taxon>Neoptera</taxon>
        <taxon>Endopterygota</taxon>
        <taxon>Hymenoptera</taxon>
        <taxon>Apocrita</taxon>
        <taxon>Ichneumonoidea</taxon>
        <taxon>Braconidae</taxon>
        <taxon>Opiinae</taxon>
        <taxon>Fopius</taxon>
    </lineage>
</organism>
<dbReference type="KEGG" id="fas:105266746"/>
<keyword evidence="5 7" id="KW-0539">Nucleus</keyword>
<accession>A0A0C9Q017</accession>
<dbReference type="GO" id="GO:0005634">
    <property type="term" value="C:nucleus"/>
    <property type="evidence" value="ECO:0007669"/>
    <property type="project" value="UniProtKB-SubCell"/>
</dbReference>
<evidence type="ECO:0000313" key="11">
    <source>
        <dbReference type="EMBL" id="JAG76940.1"/>
    </source>
</evidence>
<dbReference type="PROSITE" id="PS50071">
    <property type="entry name" value="HOMEOBOX_2"/>
    <property type="match status" value="1"/>
</dbReference>
<feature type="compositionally biased region" description="Low complexity" evidence="9">
    <location>
        <begin position="17"/>
        <end position="29"/>
    </location>
</feature>
<keyword evidence="2" id="KW-0217">Developmental protein</keyword>